<name>A0A2C6B1C5_FUSNP</name>
<dbReference type="AlphaFoldDB" id="A0A2C6B1C5"/>
<accession>A0A2C6B1C5</accession>
<dbReference type="PROSITE" id="PS51257">
    <property type="entry name" value="PROKAR_LIPOPROTEIN"/>
    <property type="match status" value="1"/>
</dbReference>
<dbReference type="RefSeq" id="WP_098979667.1">
    <property type="nucleotide sequence ID" value="NZ_NIRJ01000001.1"/>
</dbReference>
<dbReference type="EMBL" id="NIRJ01000001">
    <property type="protein sequence ID" value="PHH97990.1"/>
    <property type="molecule type" value="Genomic_DNA"/>
</dbReference>
<proteinExistence type="predicted"/>
<evidence type="ECO:0000313" key="1">
    <source>
        <dbReference type="EMBL" id="PHH97990.1"/>
    </source>
</evidence>
<evidence type="ECO:0008006" key="3">
    <source>
        <dbReference type="Google" id="ProtNLM"/>
    </source>
</evidence>
<protein>
    <recommendedName>
        <fullName evidence="3">Lipoprotein</fullName>
    </recommendedName>
</protein>
<reference evidence="1 2" key="1">
    <citation type="submission" date="2017-06" db="EMBL/GenBank/DDBJ databases">
        <title>Draft genome sequence of Fusobacterium nucleatum subsp. polymorphum KCOM 1002 (=ChDC F175).</title>
        <authorList>
            <person name="Kook J.-K."/>
            <person name="Park S.-N."/>
            <person name="Lim Y.K."/>
            <person name="Roh H."/>
        </authorList>
    </citation>
    <scope>NUCLEOTIDE SEQUENCE [LARGE SCALE GENOMIC DNA]</scope>
    <source>
        <strain evidence="2">KCOM 1002 (ChDC F175)</strain>
    </source>
</reference>
<comment type="caution">
    <text evidence="1">The sequence shown here is derived from an EMBL/GenBank/DDBJ whole genome shotgun (WGS) entry which is preliminary data.</text>
</comment>
<organism evidence="1 2">
    <name type="scientific">Fusobacterium nucleatum subsp. polymorphum</name>
    <name type="common">Fusobacterium polymorphum</name>
    <dbReference type="NCBI Taxonomy" id="76857"/>
    <lineage>
        <taxon>Bacteria</taxon>
        <taxon>Fusobacteriati</taxon>
        <taxon>Fusobacteriota</taxon>
        <taxon>Fusobacteriia</taxon>
        <taxon>Fusobacteriales</taxon>
        <taxon>Fusobacteriaceae</taxon>
        <taxon>Fusobacterium</taxon>
    </lineage>
</organism>
<gene>
    <name evidence="1" type="ORF">CA840_12265</name>
</gene>
<sequence>MLKKIVLSILSIFLIACSSIRTIRDSIEKKEVIKQAIYTSQKEVVLLGNNYDYLFEKEEAKKIVTLIDFLKVEGLKENINQIEKKIIVDENGKVKLSVNTKFKILKKNKEDINRKEQEKFIYNLKKKLEEKKIKYEIDEDNRSWEFSLSDEININGEVIKLEEHNKILEETSKQSINLNIDLIIYYPKKIRKFDALKTVGAGWGLLLFVSAISVTL</sequence>
<evidence type="ECO:0000313" key="2">
    <source>
        <dbReference type="Proteomes" id="UP000225199"/>
    </source>
</evidence>
<dbReference type="Proteomes" id="UP000225199">
    <property type="component" value="Unassembled WGS sequence"/>
</dbReference>